<dbReference type="EMBL" id="CAJHNH020002638">
    <property type="protein sequence ID" value="CAG5127301.1"/>
    <property type="molecule type" value="Genomic_DNA"/>
</dbReference>
<evidence type="ECO:0000313" key="5">
    <source>
        <dbReference type="Proteomes" id="UP000678393"/>
    </source>
</evidence>
<comment type="caution">
    <text evidence="2">Lacks conserved residue(s) required for the propagation of feature annotation.</text>
</comment>
<dbReference type="Proteomes" id="UP000678393">
    <property type="component" value="Unassembled WGS sequence"/>
</dbReference>
<organism evidence="4 5">
    <name type="scientific">Candidula unifasciata</name>
    <dbReference type="NCBI Taxonomy" id="100452"/>
    <lineage>
        <taxon>Eukaryota</taxon>
        <taxon>Metazoa</taxon>
        <taxon>Spiralia</taxon>
        <taxon>Lophotrochozoa</taxon>
        <taxon>Mollusca</taxon>
        <taxon>Gastropoda</taxon>
        <taxon>Heterobranchia</taxon>
        <taxon>Euthyneura</taxon>
        <taxon>Panpulmonata</taxon>
        <taxon>Eupulmonata</taxon>
        <taxon>Stylommatophora</taxon>
        <taxon>Helicina</taxon>
        <taxon>Helicoidea</taxon>
        <taxon>Geomitridae</taxon>
        <taxon>Candidula</taxon>
    </lineage>
</organism>
<protein>
    <recommendedName>
        <fullName evidence="3">CUB domain-containing protein</fullName>
    </recommendedName>
</protein>
<evidence type="ECO:0000259" key="3">
    <source>
        <dbReference type="PROSITE" id="PS01180"/>
    </source>
</evidence>
<evidence type="ECO:0000313" key="4">
    <source>
        <dbReference type="EMBL" id="CAG5127301.1"/>
    </source>
</evidence>
<dbReference type="Gene3D" id="2.60.120.290">
    <property type="entry name" value="Spermadhesin, CUB domain"/>
    <property type="match status" value="1"/>
</dbReference>
<dbReference type="PROSITE" id="PS01180">
    <property type="entry name" value="CUB"/>
    <property type="match status" value="1"/>
</dbReference>
<evidence type="ECO:0000256" key="2">
    <source>
        <dbReference type="PROSITE-ProRule" id="PRU00059"/>
    </source>
</evidence>
<proteinExistence type="predicted"/>
<dbReference type="OrthoDB" id="6150750at2759"/>
<name>A0A8S3ZKH5_9EUPU</name>
<gene>
    <name evidence="4" type="ORF">CUNI_LOCUS12859</name>
</gene>
<feature type="non-terminal residue" evidence="4">
    <location>
        <position position="1"/>
    </location>
</feature>
<reference evidence="4" key="1">
    <citation type="submission" date="2021-04" db="EMBL/GenBank/DDBJ databases">
        <authorList>
            <consortium name="Molecular Ecology Group"/>
        </authorList>
    </citation>
    <scope>NUCLEOTIDE SEQUENCE</scope>
</reference>
<feature type="domain" description="CUB" evidence="3">
    <location>
        <begin position="3"/>
        <end position="137"/>
    </location>
</feature>
<keyword evidence="1" id="KW-1015">Disulfide bond</keyword>
<accession>A0A8S3ZKH5</accession>
<feature type="non-terminal residue" evidence="4">
    <location>
        <position position="138"/>
    </location>
</feature>
<dbReference type="AlphaFoldDB" id="A0A8S3ZKH5"/>
<keyword evidence="5" id="KW-1185">Reference proteome</keyword>
<comment type="caution">
    <text evidence="4">The sequence shown here is derived from an EMBL/GenBank/DDBJ whole genome shotgun (WGS) entry which is preliminary data.</text>
</comment>
<evidence type="ECO:0000256" key="1">
    <source>
        <dbReference type="ARBA" id="ARBA00023157"/>
    </source>
</evidence>
<dbReference type="SUPFAM" id="SSF49854">
    <property type="entry name" value="Spermadhesin, CUB domain"/>
    <property type="match status" value="1"/>
</dbReference>
<dbReference type="InterPro" id="IPR035914">
    <property type="entry name" value="Sperma_CUB_dom_sf"/>
</dbReference>
<dbReference type="InterPro" id="IPR000859">
    <property type="entry name" value="CUB_dom"/>
</dbReference>
<sequence length="138" mass="15002">PPCSGVSLTKLATTSLLMEDTLPRGFKHTVPAQSCISKYLITAVNENLTIALWLQWSHLAGQKNNNPASDVCLGDFVNVYDGNTESSPLLFSTCHTNNQPDLLGETRVIGTGNKMLVLYESDDVADSNVARIIYYAVP</sequence>